<organism evidence="3 4">
    <name type="scientific">Alicyclobacillus macrosporangiidus</name>
    <dbReference type="NCBI Taxonomy" id="392015"/>
    <lineage>
        <taxon>Bacteria</taxon>
        <taxon>Bacillati</taxon>
        <taxon>Bacillota</taxon>
        <taxon>Bacilli</taxon>
        <taxon>Bacillales</taxon>
        <taxon>Alicyclobacillaceae</taxon>
        <taxon>Alicyclobacillus</taxon>
    </lineage>
</organism>
<feature type="region of interest" description="Disordered" evidence="1">
    <location>
        <begin position="1"/>
        <end position="26"/>
    </location>
</feature>
<protein>
    <recommendedName>
        <fullName evidence="2">Anti-CBASS protein Acb1-like N-terminal domain-containing protein</fullName>
    </recommendedName>
</protein>
<proteinExistence type="predicted"/>
<dbReference type="InterPro" id="IPR024459">
    <property type="entry name" value="Acb1-like_N"/>
</dbReference>
<gene>
    <name evidence="3" type="ORF">SAMN05421543_106151</name>
</gene>
<dbReference type="EMBL" id="FPBV01000006">
    <property type="protein sequence ID" value="SFU70916.1"/>
    <property type="molecule type" value="Genomic_DNA"/>
</dbReference>
<dbReference type="Pfam" id="PF06381">
    <property type="entry name" value="Phage_portal_3"/>
    <property type="match status" value="1"/>
</dbReference>
<dbReference type="AlphaFoldDB" id="A0A1I7IDI0"/>
<feature type="compositionally biased region" description="Basic residues" evidence="1">
    <location>
        <begin position="1"/>
        <end position="10"/>
    </location>
</feature>
<dbReference type="NCBIfam" id="TIGR01555">
    <property type="entry name" value="phge_rel_HI1409"/>
    <property type="match status" value="1"/>
</dbReference>
<dbReference type="RefSeq" id="WP_083430271.1">
    <property type="nucleotide sequence ID" value="NZ_FPBV01000006.1"/>
</dbReference>
<name>A0A1I7IDI0_9BACL</name>
<evidence type="ECO:0000313" key="4">
    <source>
        <dbReference type="Proteomes" id="UP000183508"/>
    </source>
</evidence>
<dbReference type="STRING" id="392015.SAMN05421543_106151"/>
<evidence type="ECO:0000313" key="3">
    <source>
        <dbReference type="EMBL" id="SFU70916.1"/>
    </source>
</evidence>
<keyword evidence="4" id="KW-1185">Reference proteome</keyword>
<sequence length="525" mass="59278">MSKSGKRAKTSPRSTKEVQHSTPAAPRGLTLDTLANVLTKIVTMDAFSNPLARLGYGTPNIIEGTQYPLTRLTQNYQLLNSLYRNNWIVRRVVDIIPEDMCRNWIAIQSQMPPEAIDKLNRMWRSKRLKQKILQGLKWGRLYGGAAGLIMIEGHEDILDQPLDYDMIMPGSFKNLMIVDRWTGAYPSEELEEDINDVEFGLPKYYEITLENGQVIRVHHSRVLRFTGRDLPYWEKLAEVYWGISEVEIVYEELRKRDNTSFNIASLVFLANLRVLKMEDLGELLALADENAKKDLYNVLQAQNWLMSNMGVYVMSAKDSMETHQYTFAGLNEIYESFMMDIAGACQIPVTRLFGRSPAGMDATGESDLQHYYETVQQAQETYLAPILDKLLPIMCMSEFGAIPDDLDYSFNPIRNPTDKDIADLVQQKSAAIVNLFNAGIISQKTALQELRQMSDTTGMFTNITDADIQADEDQTTDAGEMIPDGAFASIGVAAPDRVGISPGHQTGDGKAGRFAQWLRRSLRDR</sequence>
<dbReference type="InterPro" id="IPR006445">
    <property type="entry name" value="Phage-assoc_HI1409"/>
</dbReference>
<reference evidence="4" key="1">
    <citation type="submission" date="2016-10" db="EMBL/GenBank/DDBJ databases">
        <authorList>
            <person name="Varghese N."/>
        </authorList>
    </citation>
    <scope>NUCLEOTIDE SEQUENCE [LARGE SCALE GENOMIC DNA]</scope>
    <source>
        <strain evidence="4">DSM 17980</strain>
    </source>
</reference>
<dbReference type="Proteomes" id="UP000183508">
    <property type="component" value="Unassembled WGS sequence"/>
</dbReference>
<evidence type="ECO:0000256" key="1">
    <source>
        <dbReference type="SAM" id="MobiDB-lite"/>
    </source>
</evidence>
<accession>A0A1I7IDI0</accession>
<evidence type="ECO:0000259" key="2">
    <source>
        <dbReference type="Pfam" id="PF06381"/>
    </source>
</evidence>
<dbReference type="OrthoDB" id="2019396at2"/>
<feature type="domain" description="Anti-CBASS protein Acb1-like N-terminal" evidence="2">
    <location>
        <begin position="79"/>
        <end position="432"/>
    </location>
</feature>